<accession>A0A1D2MNK0</accession>
<organism evidence="2 3">
    <name type="scientific">Orchesella cincta</name>
    <name type="common">Springtail</name>
    <name type="synonym">Podura cincta</name>
    <dbReference type="NCBI Taxonomy" id="48709"/>
    <lineage>
        <taxon>Eukaryota</taxon>
        <taxon>Metazoa</taxon>
        <taxon>Ecdysozoa</taxon>
        <taxon>Arthropoda</taxon>
        <taxon>Hexapoda</taxon>
        <taxon>Collembola</taxon>
        <taxon>Entomobryomorpha</taxon>
        <taxon>Entomobryoidea</taxon>
        <taxon>Orchesellidae</taxon>
        <taxon>Orchesellinae</taxon>
        <taxon>Orchesella</taxon>
    </lineage>
</organism>
<dbReference type="OrthoDB" id="419631at2759"/>
<name>A0A1D2MNK0_ORCCI</name>
<evidence type="ECO:0000313" key="3">
    <source>
        <dbReference type="Proteomes" id="UP000094527"/>
    </source>
</evidence>
<dbReference type="Proteomes" id="UP000094527">
    <property type="component" value="Unassembled WGS sequence"/>
</dbReference>
<dbReference type="EMBL" id="LJIJ01000806">
    <property type="protein sequence ID" value="ODM94431.1"/>
    <property type="molecule type" value="Genomic_DNA"/>
</dbReference>
<gene>
    <name evidence="2" type="ORF">Ocin01_12250</name>
</gene>
<feature type="compositionally biased region" description="Polar residues" evidence="1">
    <location>
        <begin position="74"/>
        <end position="94"/>
    </location>
</feature>
<proteinExistence type="predicted"/>
<feature type="region of interest" description="Disordered" evidence="1">
    <location>
        <begin position="43"/>
        <end position="99"/>
    </location>
</feature>
<keyword evidence="3" id="KW-1185">Reference proteome</keyword>
<dbReference type="AlphaFoldDB" id="A0A1D2MNK0"/>
<comment type="caution">
    <text evidence="2">The sequence shown here is derived from an EMBL/GenBank/DDBJ whole genome shotgun (WGS) entry which is preliminary data.</text>
</comment>
<reference evidence="2 3" key="1">
    <citation type="journal article" date="2016" name="Genome Biol. Evol.">
        <title>Gene Family Evolution Reflects Adaptation to Soil Environmental Stressors in the Genome of the Collembolan Orchesella cincta.</title>
        <authorList>
            <person name="Faddeeva-Vakhrusheva A."/>
            <person name="Derks M.F."/>
            <person name="Anvar S.Y."/>
            <person name="Agamennone V."/>
            <person name="Suring W."/>
            <person name="Smit S."/>
            <person name="van Straalen N.M."/>
            <person name="Roelofs D."/>
        </authorList>
    </citation>
    <scope>NUCLEOTIDE SEQUENCE [LARGE SCALE GENOMIC DNA]</scope>
    <source>
        <tissue evidence="2">Mixed pool</tissue>
    </source>
</reference>
<evidence type="ECO:0000256" key="1">
    <source>
        <dbReference type="SAM" id="MobiDB-lite"/>
    </source>
</evidence>
<sequence length="133" mass="15308">MSFSRAPIKRFNEINNGVPSPTKYYVKYPNDIKVCIPTAVRTNYPNLSGRNNPPDINRCKSVPNLKAMDRNRLQRSTSSGSTQDLSLEQTQSSIFAPKPPESIPVVEIETRFCWIHKLDKEVKRNPSKIRYER</sequence>
<protein>
    <submittedName>
        <fullName evidence="2">Uncharacterized protein</fullName>
    </submittedName>
</protein>
<evidence type="ECO:0000313" key="2">
    <source>
        <dbReference type="EMBL" id="ODM94431.1"/>
    </source>
</evidence>